<name>A0A498RAL2_9FIRM</name>
<organism evidence="1 2">
    <name type="scientific">Lucifera butyrica</name>
    <dbReference type="NCBI Taxonomy" id="1351585"/>
    <lineage>
        <taxon>Bacteria</taxon>
        <taxon>Bacillati</taxon>
        <taxon>Bacillota</taxon>
        <taxon>Negativicutes</taxon>
        <taxon>Veillonellales</taxon>
        <taxon>Veillonellaceae</taxon>
        <taxon>Lucifera</taxon>
    </lineage>
</organism>
<dbReference type="EMBL" id="UPPP01000091">
    <property type="protein sequence ID" value="VBB08461.1"/>
    <property type="molecule type" value="Genomic_DNA"/>
</dbReference>
<dbReference type="Proteomes" id="UP000277811">
    <property type="component" value="Unassembled WGS sequence"/>
</dbReference>
<protein>
    <submittedName>
        <fullName evidence="1">Uncharacterized protein</fullName>
    </submittedName>
</protein>
<evidence type="ECO:0000313" key="1">
    <source>
        <dbReference type="EMBL" id="VBB08461.1"/>
    </source>
</evidence>
<reference evidence="1 2" key="1">
    <citation type="submission" date="2018-06" db="EMBL/GenBank/DDBJ databases">
        <authorList>
            <person name="Strepis N."/>
        </authorList>
    </citation>
    <scope>NUCLEOTIDE SEQUENCE [LARGE SCALE GENOMIC DNA]</scope>
    <source>
        <strain evidence="1">LUCI</strain>
    </source>
</reference>
<sequence length="110" mass="12460">MPKRKSKDAEIRVYLTAAQKLQIEKLAAINEKSVSQYLLDAGLSSSLDSAKMDFYTRINNDLTYLKRISYVNSKLGLLAAAEQTNDQDFAVKFYKATLEEAEKLFKEDQG</sequence>
<accession>A0A498RAL2</accession>
<evidence type="ECO:0000313" key="2">
    <source>
        <dbReference type="Proteomes" id="UP000277811"/>
    </source>
</evidence>
<proteinExistence type="predicted"/>
<dbReference type="RefSeq" id="WP_122629330.1">
    <property type="nucleotide sequence ID" value="NZ_UPPP01000091.1"/>
</dbReference>
<dbReference type="AlphaFoldDB" id="A0A498RAL2"/>
<dbReference type="OrthoDB" id="9915929at2"/>
<gene>
    <name evidence="1" type="ORF">LUCI_3733</name>
</gene>
<keyword evidence="2" id="KW-1185">Reference proteome</keyword>